<dbReference type="Proteomes" id="UP001374579">
    <property type="component" value="Unassembled WGS sequence"/>
</dbReference>
<sequence length="127" mass="14565">MEVYHYTSNDGLKAIEKSGFIEESSLVRADDAAFGTGVYLTTLTPEQGRQRIASNNYGSDLAHKMEQQGRVECAIKLLIPRNMLDKAKSDRDVWIHRGRVFLNVYNWTKITWEKKGFLSWLCDCSVM</sequence>
<evidence type="ECO:0000313" key="3">
    <source>
        <dbReference type="Proteomes" id="UP001374579"/>
    </source>
</evidence>
<gene>
    <name evidence="2" type="ORF">V1264_006839</name>
</gene>
<dbReference type="AlphaFoldDB" id="A0AAN9G6A4"/>
<dbReference type="InterPro" id="IPR028920">
    <property type="entry name" value="Tox-ART-HYD1_dom"/>
</dbReference>
<organism evidence="2 3">
    <name type="scientific">Littorina saxatilis</name>
    <dbReference type="NCBI Taxonomy" id="31220"/>
    <lineage>
        <taxon>Eukaryota</taxon>
        <taxon>Metazoa</taxon>
        <taxon>Spiralia</taxon>
        <taxon>Lophotrochozoa</taxon>
        <taxon>Mollusca</taxon>
        <taxon>Gastropoda</taxon>
        <taxon>Caenogastropoda</taxon>
        <taxon>Littorinimorpha</taxon>
        <taxon>Littorinoidea</taxon>
        <taxon>Littorinidae</taxon>
        <taxon>Littorina</taxon>
    </lineage>
</organism>
<accession>A0AAN9G6A4</accession>
<dbReference type="Pfam" id="PF15633">
    <property type="entry name" value="Tox-ART-HYD1"/>
    <property type="match status" value="1"/>
</dbReference>
<protein>
    <recommendedName>
        <fullName evidence="1">Tox-ART-HYD1 domain-containing protein</fullName>
    </recommendedName>
</protein>
<name>A0AAN9G6A4_9CAEN</name>
<feature type="domain" description="Tox-ART-HYD1" evidence="1">
    <location>
        <begin position="3"/>
        <end position="77"/>
    </location>
</feature>
<reference evidence="2 3" key="1">
    <citation type="submission" date="2024-02" db="EMBL/GenBank/DDBJ databases">
        <title>Chromosome-scale genome assembly of the rough periwinkle Littorina saxatilis.</title>
        <authorList>
            <person name="De Jode A."/>
            <person name="Faria R."/>
            <person name="Formenti G."/>
            <person name="Sims Y."/>
            <person name="Smith T.P."/>
            <person name="Tracey A."/>
            <person name="Wood J.M.D."/>
            <person name="Zagrodzka Z.B."/>
            <person name="Johannesson K."/>
            <person name="Butlin R.K."/>
            <person name="Leder E.H."/>
        </authorList>
    </citation>
    <scope>NUCLEOTIDE SEQUENCE [LARGE SCALE GENOMIC DNA]</scope>
    <source>
        <strain evidence="2">Snail1</strain>
        <tissue evidence="2">Muscle</tissue>
    </source>
</reference>
<evidence type="ECO:0000259" key="1">
    <source>
        <dbReference type="Pfam" id="PF15633"/>
    </source>
</evidence>
<comment type="caution">
    <text evidence="2">The sequence shown here is derived from an EMBL/GenBank/DDBJ whole genome shotgun (WGS) entry which is preliminary data.</text>
</comment>
<dbReference type="EMBL" id="JBAMIC010000018">
    <property type="protein sequence ID" value="KAK7095435.1"/>
    <property type="molecule type" value="Genomic_DNA"/>
</dbReference>
<keyword evidence="3" id="KW-1185">Reference proteome</keyword>
<evidence type="ECO:0000313" key="2">
    <source>
        <dbReference type="EMBL" id="KAK7095435.1"/>
    </source>
</evidence>
<proteinExistence type="predicted"/>